<evidence type="ECO:0000256" key="1">
    <source>
        <dbReference type="SAM" id="MobiDB-lite"/>
    </source>
</evidence>
<dbReference type="Proteomes" id="UP000317881">
    <property type="component" value="Unassembled WGS sequence"/>
</dbReference>
<proteinExistence type="predicted"/>
<reference evidence="2 3" key="1">
    <citation type="submission" date="2019-06" db="EMBL/GenBank/DDBJ databases">
        <title>Whole genome shotgun sequence of Streptomyces spinoverrucosus NBRC 14228.</title>
        <authorList>
            <person name="Hosoyama A."/>
            <person name="Uohara A."/>
            <person name="Ohji S."/>
            <person name="Ichikawa N."/>
        </authorList>
    </citation>
    <scope>NUCLEOTIDE SEQUENCE [LARGE SCALE GENOMIC DNA]</scope>
    <source>
        <strain evidence="2 3">NBRC 14228</strain>
    </source>
</reference>
<accession>A0A4Y3V7U1</accession>
<dbReference type="AlphaFoldDB" id="A0A4Y3V7U1"/>
<name>A0A4Y3V7U1_9ACTN</name>
<comment type="caution">
    <text evidence="2">The sequence shown here is derived from an EMBL/GenBank/DDBJ whole genome shotgun (WGS) entry which is preliminary data.</text>
</comment>
<evidence type="ECO:0000313" key="3">
    <source>
        <dbReference type="Proteomes" id="UP000317881"/>
    </source>
</evidence>
<protein>
    <submittedName>
        <fullName evidence="2">Uncharacterized protein</fullName>
    </submittedName>
</protein>
<organism evidence="2 3">
    <name type="scientific">Streptomyces spinoverrucosus</name>
    <dbReference type="NCBI Taxonomy" id="284043"/>
    <lineage>
        <taxon>Bacteria</taxon>
        <taxon>Bacillati</taxon>
        <taxon>Actinomycetota</taxon>
        <taxon>Actinomycetes</taxon>
        <taxon>Kitasatosporales</taxon>
        <taxon>Streptomycetaceae</taxon>
        <taxon>Streptomyces</taxon>
    </lineage>
</organism>
<dbReference type="EMBL" id="BJND01000005">
    <property type="protein sequence ID" value="GEC03027.1"/>
    <property type="molecule type" value="Genomic_DNA"/>
</dbReference>
<feature type="compositionally biased region" description="Basic and acidic residues" evidence="1">
    <location>
        <begin position="130"/>
        <end position="140"/>
    </location>
</feature>
<keyword evidence="3" id="KW-1185">Reference proteome</keyword>
<feature type="compositionally biased region" description="Low complexity" evidence="1">
    <location>
        <begin position="114"/>
        <end position="129"/>
    </location>
</feature>
<evidence type="ECO:0000313" key="2">
    <source>
        <dbReference type="EMBL" id="GEC03027.1"/>
    </source>
</evidence>
<feature type="region of interest" description="Disordered" evidence="1">
    <location>
        <begin position="114"/>
        <end position="140"/>
    </location>
</feature>
<sequence>MGLRLPRSRQGTWWRGFDEPLPQSVEQLTASGHVLAITEIVVHPHTDDQGLARTLQERLLAGHHASLGATLVAQTDAPVRDAFLSWGWQDIGSNSPATGSHGPPAVGPQCCCGPWSSPPARARPLAPDGLAHESRTQRPD</sequence>
<gene>
    <name evidence="2" type="ORF">SSP24_06820</name>
</gene>